<organism evidence="1 2">
    <name type="scientific">Mesorhizobium loti R88b</name>
    <dbReference type="NCBI Taxonomy" id="935548"/>
    <lineage>
        <taxon>Bacteria</taxon>
        <taxon>Pseudomonadati</taxon>
        <taxon>Pseudomonadota</taxon>
        <taxon>Alphaproteobacteria</taxon>
        <taxon>Hyphomicrobiales</taxon>
        <taxon>Phyllobacteriaceae</taxon>
        <taxon>Mesorhizobium</taxon>
    </lineage>
</organism>
<dbReference type="RefSeq" id="WP_027033844.1">
    <property type="nucleotide sequence ID" value="NZ_CP033367.1"/>
</dbReference>
<gene>
    <name evidence="1" type="ORF">EB235_29955</name>
</gene>
<dbReference type="Proteomes" id="UP000503017">
    <property type="component" value="Chromosome"/>
</dbReference>
<reference evidence="1 2" key="1">
    <citation type="submission" date="2018-10" db="EMBL/GenBank/DDBJ databases">
        <authorList>
            <person name="Perry B.J."/>
            <person name="Sullivan J.T."/>
            <person name="Murphy R.J.T."/>
            <person name="Ramsay J.P."/>
            <person name="Ronson C.W."/>
        </authorList>
    </citation>
    <scope>NUCLEOTIDE SEQUENCE [LARGE SCALE GENOMIC DNA]</scope>
    <source>
        <strain evidence="1 2">R88b</strain>
    </source>
</reference>
<protein>
    <submittedName>
        <fullName evidence="1">Uncharacterized protein</fullName>
    </submittedName>
</protein>
<dbReference type="Pfam" id="PF21900">
    <property type="entry name" value="DUF6920"/>
    <property type="match status" value="1"/>
</dbReference>
<dbReference type="InterPro" id="IPR054213">
    <property type="entry name" value="DUF6920"/>
</dbReference>
<proteinExistence type="predicted"/>
<evidence type="ECO:0000313" key="2">
    <source>
        <dbReference type="Proteomes" id="UP000503017"/>
    </source>
</evidence>
<dbReference type="AlphaFoldDB" id="A0A6M7WZE9"/>
<evidence type="ECO:0000313" key="1">
    <source>
        <dbReference type="EMBL" id="QKD05188.1"/>
    </source>
</evidence>
<sequence length="238" mass="26265">MMAEDDLLIRKRLPAAVYDLALRLGASPEMSRTTVKLKQTGRMKQRLGATSWMSFSATQTVSTCECAFDWRARFGPFGMISVRDALKGGQGRLDVMALGVIPIARAEHSSALMRGELMRYLAELAWAPDAILFNTTLRWREDGPDSLAVSAGVGETAAEVTLSLDSEGRIAGAFAPDRPRSATAPILPTPWRGRFSDYRQHGNMWLPSAGEVAWEIDGKETVYWQGRIERWDASNDGV</sequence>
<dbReference type="EMBL" id="CP033367">
    <property type="protein sequence ID" value="QKD05188.1"/>
    <property type="molecule type" value="Genomic_DNA"/>
</dbReference>
<accession>A0A6M7WZE9</accession>
<name>A0A6M7WZE9_RHILI</name>